<evidence type="ECO:0000313" key="2">
    <source>
        <dbReference type="EMBL" id="CAA9570230.1"/>
    </source>
</evidence>
<dbReference type="AlphaFoldDB" id="A0A6J4V6S5"/>
<organism evidence="2">
    <name type="scientific">uncultured Thermomicrobiales bacterium</name>
    <dbReference type="NCBI Taxonomy" id="1645740"/>
    <lineage>
        <taxon>Bacteria</taxon>
        <taxon>Pseudomonadati</taxon>
        <taxon>Thermomicrobiota</taxon>
        <taxon>Thermomicrobia</taxon>
        <taxon>Thermomicrobiales</taxon>
        <taxon>environmental samples</taxon>
    </lineage>
</organism>
<name>A0A6J4V6S5_9BACT</name>
<proteinExistence type="predicted"/>
<feature type="compositionally biased region" description="Basic and acidic residues" evidence="1">
    <location>
        <begin position="1"/>
        <end position="14"/>
    </location>
</feature>
<evidence type="ECO:0000256" key="1">
    <source>
        <dbReference type="SAM" id="MobiDB-lite"/>
    </source>
</evidence>
<gene>
    <name evidence="2" type="ORF">AVDCRST_MAG59-3438</name>
</gene>
<feature type="region of interest" description="Disordered" evidence="1">
    <location>
        <begin position="1"/>
        <end position="48"/>
    </location>
</feature>
<dbReference type="EMBL" id="CADCWF010000250">
    <property type="protein sequence ID" value="CAA9570230.1"/>
    <property type="molecule type" value="Genomic_DNA"/>
</dbReference>
<accession>A0A6J4V6S5</accession>
<protein>
    <submittedName>
        <fullName evidence="2">Uncharacterized protein</fullName>
    </submittedName>
</protein>
<reference evidence="2" key="1">
    <citation type="submission" date="2020-02" db="EMBL/GenBank/DDBJ databases">
        <authorList>
            <person name="Meier V. D."/>
        </authorList>
    </citation>
    <scope>NUCLEOTIDE SEQUENCE</scope>
    <source>
        <strain evidence="2">AVDCRST_MAG59</strain>
    </source>
</reference>
<sequence length="48" mass="5130">MGRRYCGGDDRGEVAGRVPGAILGGTGRRLSFPTDSPLRGSRDRRLAI</sequence>